<dbReference type="AlphaFoldDB" id="A0A1V9FQ54"/>
<keyword evidence="1" id="KW-0732">Signal</keyword>
<dbReference type="EMBL" id="LVYD01000061">
    <property type="protein sequence ID" value="OQP60493.1"/>
    <property type="molecule type" value="Genomic_DNA"/>
</dbReference>
<gene>
    <name evidence="2" type="ORF">A3860_33035</name>
</gene>
<proteinExistence type="predicted"/>
<name>A0A1V9FQ54_9BACT</name>
<dbReference type="OrthoDB" id="98874at2"/>
<dbReference type="Proteomes" id="UP000192796">
    <property type="component" value="Unassembled WGS sequence"/>
</dbReference>
<reference evidence="2 3" key="1">
    <citation type="submission" date="2016-03" db="EMBL/GenBank/DDBJ databases">
        <title>Niastella vici sp. nov., isolated from farmland soil.</title>
        <authorList>
            <person name="Chen L."/>
            <person name="Wang D."/>
            <person name="Yang S."/>
            <person name="Wang G."/>
        </authorList>
    </citation>
    <scope>NUCLEOTIDE SEQUENCE [LARGE SCALE GENOMIC DNA]</scope>
    <source>
        <strain evidence="2 3">DJ57</strain>
    </source>
</reference>
<feature type="chain" id="PRO_5010709586" description="Peptidase S9 prolyl oligopeptidase catalytic domain-containing protein" evidence="1">
    <location>
        <begin position="28"/>
        <end position="1038"/>
    </location>
</feature>
<dbReference type="STRING" id="1703345.A3860_33035"/>
<accession>A0A1V9FQ54</accession>
<evidence type="ECO:0000256" key="1">
    <source>
        <dbReference type="SAM" id="SignalP"/>
    </source>
</evidence>
<evidence type="ECO:0000313" key="2">
    <source>
        <dbReference type="EMBL" id="OQP60493.1"/>
    </source>
</evidence>
<feature type="signal peptide" evidence="1">
    <location>
        <begin position="1"/>
        <end position="27"/>
    </location>
</feature>
<dbReference type="RefSeq" id="WP_081152877.1">
    <property type="nucleotide sequence ID" value="NZ_LVYD01000061.1"/>
</dbReference>
<evidence type="ECO:0000313" key="3">
    <source>
        <dbReference type="Proteomes" id="UP000192796"/>
    </source>
</evidence>
<evidence type="ECO:0008006" key="4">
    <source>
        <dbReference type="Google" id="ProtNLM"/>
    </source>
</evidence>
<dbReference type="InterPro" id="IPR029058">
    <property type="entry name" value="AB_hydrolase_fold"/>
</dbReference>
<dbReference type="Gene3D" id="3.40.50.1820">
    <property type="entry name" value="alpha/beta hydrolase"/>
    <property type="match status" value="1"/>
</dbReference>
<keyword evidence="3" id="KW-1185">Reference proteome</keyword>
<dbReference type="SUPFAM" id="SSF53474">
    <property type="entry name" value="alpha/beta-Hydrolases"/>
    <property type="match status" value="1"/>
</dbReference>
<organism evidence="2 3">
    <name type="scientific">Niastella vici</name>
    <dbReference type="NCBI Taxonomy" id="1703345"/>
    <lineage>
        <taxon>Bacteria</taxon>
        <taxon>Pseudomonadati</taxon>
        <taxon>Bacteroidota</taxon>
        <taxon>Chitinophagia</taxon>
        <taxon>Chitinophagales</taxon>
        <taxon>Chitinophagaceae</taxon>
        <taxon>Niastella</taxon>
    </lineage>
</organism>
<sequence length="1038" mass="118427">MKYTFRIPAQRSIILFLWLKLSVSCYAQPENKIATADKPVQQLLNWRLIGPLKDTLKNISDLTTPGLNALESRQGIIDTIYHLENEQIDLSALFKTTENAIGYAICKVFSDSVQEMQFIINVDDALRLWVNNSQVLSVPRYTRNGGVVRRAYLKKGMNTLIAEIKNGGGIWLFDIDIATNNVRDLSSAFLSLPVPENSIKEVQQSKVQLQNWRITGPFNSTLADIDMNQLGYLRFIPWNTRQNIIDTLYRQEKEGGDLNGLLGADRKGVAYAICDVVSDENQDLAFLVNVNVNDEMRLWINDSLVLSERSYTRGATLLRKIHLKKGVSRLISEIKNVGGAWGFIITTSGYEYVRNNALLPGFYSGAQKFIIPEGDSLSLGVADPDFVPVNNISTIKIFDARNRNCYTGQIDLKKYSKFALPHLATGAYRFELYTDRDTLNEYFCYGALDKIYSKEELAQNYEHNKTVYDALLPYMKRLDRLLDDYKKAPNIPVSKKIVYCIYKVKEIDSAYQYKRLADLNSTGLSIRMFTSAIERGEDYYLLYVPENLKKQHTPIPLVVIVPYVTNNLPFYTGGVIANTERITYISKFAERCGMAVLWPSSRIFRWYNQTPIVTRSITESIEDACRHYTIDKKHIFLYGDCSGGLFAFQAAIRRPDLFAAIAVDGPELSTVSSDESAISGSLTNDLFDLTENLYGKHILILHSANDQKIPVDHSFRLMDSIKNTGGSVYYDDLNNVLKTRNNRLYSEAEAMNKIFSFFNTQKYSSPGPVKKIATFGFYNDTVYGVFVKEKTGPGKSIISYQINKSRLELTTKNVRKLIIDTRKMDFEDLKNIIIHFNGKRLAKGIDYKIAGPIIEITNAANEKGNYFTKEVGGPVNKVFLNTFAIVRPAAFNERIKRSIAAIDSLWLGEYRNYVLVIDENQVDSAKRKGVNLIYIVNDLRQVPEPVLKTGGIQLKNDSLKYKGEILEDLRKTEFSFAFYFRDKNNTDNMYLGLNTTYMPLEMLKSLFIREGWYDFELWQGEYPVIQNNYEGNSLIMRR</sequence>
<comment type="caution">
    <text evidence="2">The sequence shown here is derived from an EMBL/GenBank/DDBJ whole genome shotgun (WGS) entry which is preliminary data.</text>
</comment>
<protein>
    <recommendedName>
        <fullName evidence="4">Peptidase S9 prolyl oligopeptidase catalytic domain-containing protein</fullName>
    </recommendedName>
</protein>